<evidence type="ECO:0000313" key="4">
    <source>
        <dbReference type="EMBL" id="KAK2639831.1"/>
    </source>
</evidence>
<dbReference type="InterPro" id="IPR050942">
    <property type="entry name" value="F-box_BR-signaling"/>
</dbReference>
<name>A0AAD9TQ45_9ROSI</name>
<dbReference type="InterPro" id="IPR001810">
    <property type="entry name" value="F-box_dom"/>
</dbReference>
<gene>
    <name evidence="4" type="ORF">Ddye_027626</name>
</gene>
<dbReference type="SUPFAM" id="SSF81383">
    <property type="entry name" value="F-box domain"/>
    <property type="match status" value="1"/>
</dbReference>
<protein>
    <recommendedName>
        <fullName evidence="6">F-box domain-containing protein</fullName>
    </recommendedName>
</protein>
<organism evidence="4 5">
    <name type="scientific">Dipteronia dyeriana</name>
    <dbReference type="NCBI Taxonomy" id="168575"/>
    <lineage>
        <taxon>Eukaryota</taxon>
        <taxon>Viridiplantae</taxon>
        <taxon>Streptophyta</taxon>
        <taxon>Embryophyta</taxon>
        <taxon>Tracheophyta</taxon>
        <taxon>Spermatophyta</taxon>
        <taxon>Magnoliopsida</taxon>
        <taxon>eudicotyledons</taxon>
        <taxon>Gunneridae</taxon>
        <taxon>Pentapetalae</taxon>
        <taxon>rosids</taxon>
        <taxon>malvids</taxon>
        <taxon>Sapindales</taxon>
        <taxon>Sapindaceae</taxon>
        <taxon>Hippocastanoideae</taxon>
        <taxon>Acereae</taxon>
        <taxon>Dipteronia</taxon>
    </lineage>
</organism>
<evidence type="ECO:0000259" key="2">
    <source>
        <dbReference type="Pfam" id="PF03478"/>
    </source>
</evidence>
<reference evidence="4" key="1">
    <citation type="journal article" date="2023" name="Plant J.">
        <title>Genome sequences and population genomics provide insights into the demographic history, inbreeding, and mutation load of two 'living fossil' tree species of Dipteronia.</title>
        <authorList>
            <person name="Feng Y."/>
            <person name="Comes H.P."/>
            <person name="Chen J."/>
            <person name="Zhu S."/>
            <person name="Lu R."/>
            <person name="Zhang X."/>
            <person name="Li P."/>
            <person name="Qiu J."/>
            <person name="Olsen K.M."/>
            <person name="Qiu Y."/>
        </authorList>
    </citation>
    <scope>NUCLEOTIDE SEQUENCE</scope>
    <source>
        <strain evidence="4">KIB01</strain>
    </source>
</reference>
<dbReference type="PANTHER" id="PTHR44259:SF15">
    <property type="entry name" value="F-BOX PROTEIN KIB2-RELATED"/>
    <property type="match status" value="1"/>
</dbReference>
<evidence type="ECO:0000313" key="5">
    <source>
        <dbReference type="Proteomes" id="UP001280121"/>
    </source>
</evidence>
<feature type="domain" description="F-box" evidence="3">
    <location>
        <begin position="9"/>
        <end position="45"/>
    </location>
</feature>
<comment type="caution">
    <text evidence="4">The sequence shown here is derived from an EMBL/GenBank/DDBJ whole genome shotgun (WGS) entry which is preliminary data.</text>
</comment>
<dbReference type="EMBL" id="JANJYI010000008">
    <property type="protein sequence ID" value="KAK2639831.1"/>
    <property type="molecule type" value="Genomic_DNA"/>
</dbReference>
<accession>A0AAD9TQ45</accession>
<dbReference type="InterPro" id="IPR005174">
    <property type="entry name" value="KIB1-4_b-propeller"/>
</dbReference>
<dbReference type="Proteomes" id="UP001280121">
    <property type="component" value="Unassembled WGS sequence"/>
</dbReference>
<dbReference type="CDD" id="cd09917">
    <property type="entry name" value="F-box_SF"/>
    <property type="match status" value="1"/>
</dbReference>
<evidence type="ECO:0000259" key="3">
    <source>
        <dbReference type="Pfam" id="PF12937"/>
    </source>
</evidence>
<evidence type="ECO:0000256" key="1">
    <source>
        <dbReference type="SAM" id="MobiDB-lite"/>
    </source>
</evidence>
<dbReference type="PANTHER" id="PTHR44259">
    <property type="entry name" value="OS07G0183000 PROTEIN-RELATED"/>
    <property type="match status" value="1"/>
</dbReference>
<dbReference type="AlphaFoldDB" id="A0AAD9TQ45"/>
<feature type="region of interest" description="Disordered" evidence="1">
    <location>
        <begin position="271"/>
        <end position="314"/>
    </location>
</feature>
<keyword evidence="5" id="KW-1185">Reference proteome</keyword>
<dbReference type="Pfam" id="PF03478">
    <property type="entry name" value="Beta-prop_KIB1-4"/>
    <property type="match status" value="1"/>
</dbReference>
<sequence>MAKLGWSPWSDLPSELLHVIFHKLENPSDIYQCGIVCDSWKSVATAILSYFIFLPVNYSRVGDCVLFNTQTKGIHTITLPELNRVWVLSSSFGWLLTIRFNNWPDKICLLNPITREQIKLPFTRIVFERIHDLRVITSTSPLDPECLVIVESRKFYSSKLISVFYCRPGDSDWKVIEIDNWNSIDVIFHKGELYSVDVYGKLYLIDVFRRCFNHIVVESSIPQLESRTWIVNSLVEVEGSLLLVAISFYSDTHEVYKLDWIEKRNLEPNTKSIQPRTKIEPPPNPPNSRHRIQYRPTKSSPSNPAPPNQEEVLV</sequence>
<evidence type="ECO:0008006" key="6">
    <source>
        <dbReference type="Google" id="ProtNLM"/>
    </source>
</evidence>
<proteinExistence type="predicted"/>
<dbReference type="Gene3D" id="1.20.1280.50">
    <property type="match status" value="1"/>
</dbReference>
<dbReference type="InterPro" id="IPR036047">
    <property type="entry name" value="F-box-like_dom_sf"/>
</dbReference>
<feature type="domain" description="KIB1-4 beta-propeller" evidence="2">
    <location>
        <begin position="67"/>
        <end position="262"/>
    </location>
</feature>
<dbReference type="Pfam" id="PF12937">
    <property type="entry name" value="F-box-like"/>
    <property type="match status" value="1"/>
</dbReference>